<dbReference type="InterPro" id="IPR011989">
    <property type="entry name" value="ARM-like"/>
</dbReference>
<dbReference type="InterPro" id="IPR013428">
    <property type="entry name" value="Membrane-bound_put_N"/>
</dbReference>
<keyword evidence="8" id="KW-1185">Reference proteome</keyword>
<keyword evidence="3 4" id="KW-0408">Iron</keyword>
<evidence type="ECO:0000256" key="4">
    <source>
        <dbReference type="PROSITE-ProRule" id="PRU00433"/>
    </source>
</evidence>
<evidence type="ECO:0000256" key="2">
    <source>
        <dbReference type="ARBA" id="ARBA00022723"/>
    </source>
</evidence>
<reference evidence="7 8" key="1">
    <citation type="submission" date="2019-05" db="EMBL/GenBank/DDBJ databases">
        <authorList>
            <consortium name="Science for Life Laboratories"/>
        </authorList>
    </citation>
    <scope>NUCLEOTIDE SEQUENCE [LARGE SCALE GENOMIC DNA]</scope>
    <source>
        <strain evidence="7">Soil9</strain>
    </source>
</reference>
<dbReference type="GO" id="GO:0009055">
    <property type="term" value="F:electron transfer activity"/>
    <property type="evidence" value="ECO:0007669"/>
    <property type="project" value="InterPro"/>
</dbReference>
<dbReference type="RefSeq" id="WP_162669435.1">
    <property type="nucleotide sequence ID" value="NZ_LR593886.1"/>
</dbReference>
<gene>
    <name evidence="7" type="ORF">SOIL9_27520</name>
</gene>
<dbReference type="Pfam" id="PF00034">
    <property type="entry name" value="Cytochrom_C"/>
    <property type="match status" value="1"/>
</dbReference>
<dbReference type="InterPro" id="IPR036909">
    <property type="entry name" value="Cyt_c-like_dom_sf"/>
</dbReference>
<dbReference type="SUPFAM" id="SSF50952">
    <property type="entry name" value="Soluble quinoprotein glucose dehydrogenase"/>
    <property type="match status" value="1"/>
</dbReference>
<dbReference type="PANTHER" id="PTHR33546">
    <property type="entry name" value="LARGE, MULTIFUNCTIONAL SECRETED PROTEIN-RELATED"/>
    <property type="match status" value="1"/>
</dbReference>
<dbReference type="GO" id="GO:0020037">
    <property type="term" value="F:heme binding"/>
    <property type="evidence" value="ECO:0007669"/>
    <property type="project" value="InterPro"/>
</dbReference>
<dbReference type="PROSITE" id="PS51007">
    <property type="entry name" value="CYTC"/>
    <property type="match status" value="1"/>
</dbReference>
<dbReference type="GO" id="GO:0046872">
    <property type="term" value="F:metal ion binding"/>
    <property type="evidence" value="ECO:0007669"/>
    <property type="project" value="UniProtKB-KW"/>
</dbReference>
<dbReference type="PANTHER" id="PTHR33546:SF1">
    <property type="entry name" value="LARGE, MULTIFUNCTIONAL SECRETED PROTEIN"/>
    <property type="match status" value="1"/>
</dbReference>
<keyword evidence="5" id="KW-0732">Signal</keyword>
<proteinExistence type="predicted"/>
<dbReference type="InterPro" id="IPR011041">
    <property type="entry name" value="Quinoprot_gluc/sorb_DH_b-prop"/>
</dbReference>
<dbReference type="SUPFAM" id="SSF46626">
    <property type="entry name" value="Cytochrome c"/>
    <property type="match status" value="1"/>
</dbReference>
<feature type="chain" id="PRO_5027016831" description="Cytochrome c domain-containing protein" evidence="5">
    <location>
        <begin position="20"/>
        <end position="1418"/>
    </location>
</feature>
<dbReference type="Gene3D" id="1.25.10.10">
    <property type="entry name" value="Leucine-rich Repeat Variant"/>
    <property type="match status" value="1"/>
</dbReference>
<dbReference type="Gene3D" id="2.120.10.30">
    <property type="entry name" value="TolB, C-terminal domain"/>
    <property type="match status" value="1"/>
</dbReference>
<name>A0A6P2D659_9BACT</name>
<evidence type="ECO:0000256" key="1">
    <source>
        <dbReference type="ARBA" id="ARBA00022617"/>
    </source>
</evidence>
<organism evidence="7 8">
    <name type="scientific">Gemmata massiliana</name>
    <dbReference type="NCBI Taxonomy" id="1210884"/>
    <lineage>
        <taxon>Bacteria</taxon>
        <taxon>Pseudomonadati</taxon>
        <taxon>Planctomycetota</taxon>
        <taxon>Planctomycetia</taxon>
        <taxon>Gemmatales</taxon>
        <taxon>Gemmataceae</taxon>
        <taxon>Gemmata</taxon>
    </lineage>
</organism>
<feature type="domain" description="Cytochrome c" evidence="6">
    <location>
        <begin position="1283"/>
        <end position="1417"/>
    </location>
</feature>
<feature type="signal peptide" evidence="5">
    <location>
        <begin position="1"/>
        <end position="19"/>
    </location>
</feature>
<evidence type="ECO:0000256" key="5">
    <source>
        <dbReference type="SAM" id="SignalP"/>
    </source>
</evidence>
<dbReference type="EMBL" id="LR593886">
    <property type="protein sequence ID" value="VTR94962.1"/>
    <property type="molecule type" value="Genomic_DNA"/>
</dbReference>
<evidence type="ECO:0000313" key="7">
    <source>
        <dbReference type="EMBL" id="VTR94962.1"/>
    </source>
</evidence>
<evidence type="ECO:0000256" key="3">
    <source>
        <dbReference type="ARBA" id="ARBA00023004"/>
    </source>
</evidence>
<dbReference type="KEGG" id="gms:SOIL9_27520"/>
<dbReference type="SUPFAM" id="SSF48371">
    <property type="entry name" value="ARM repeat"/>
    <property type="match status" value="1"/>
</dbReference>
<sequence>MKTLLALTVGLVLTVPAFAEEPTPVYRAGVAVKVITPTEPVWMAGYASRTKPADGKIHDLYAKALCLKDAAGQRLVLVTTDLIGIPRELGEQVATEVEKQHGLKREELILSASHTHSGPVVRENLVDMYPLTAADAAKVDAYTKKLKDDLVAVIGASLKDLQPVSLKYSSGTAGFAVNRREQTEKGVINGSNPKGPVDHTVPVLVVEGKGSQPLAVVFGYACHNTTLDLQQWSGDFAGFAQIAVEKALPGTVGMFWTGCGADANPLPRRKIELCEKYGKELADAAVLAIKTAKPVTGRFGAKYEKIALKFESVPTKAQLAADTLSKTPVIQKRAQRLLKQLEANGKVDDTYPHYPVQTWALGDQVLWVALGGEVVIDYAIRLKKDLSTNRTLWVMGYANDVMAYIPSARVLGEGGYEADSSQVYYGMPGKWSTTIEDAIVGKVKELTVKVAELAKPPGPLSPAEERKTFKLPEGMKIELAASEPDIVDPVAMCFDEKGRLFVCEMRGYPNGGVGTGNETRGKIKCLEDKNSDGVFETVTTFAEGLRFPMGLQPYRGGLLVAEAPELVYLQDTDGDGKADRRTVLYSGFNTSNIQQMLNSLQWGLDNWVYGCAGSDGGTVRSVERPNLPLVSLRNRGLRFKPQEKGSLEPTSSGGQYGLSADDYQRWFTATNSQHLRQIVLPDHYLLRNPYLAVNAVTLDIPEHGAAAKVFRISPFEPWRVERTTRRAGSTDAKRFPGTELVPGGYITSGCSPLIYTADLFSKEYRGNNFVCDPANNLVHREILKERGAVFTAVRAYEDREFLASTDNWFRPVHLTTGPDGAIYVLDFYREVIETPLSLPDDIKKQLNLESRGRGRIWRVTPKDFAAAKLPDFTALKPVQLADELTSTNPWRRITAQRLIVEKQEKDAVVRIRELLATSKVEGMPGRANLLWTLHGLGVLRTADVQSAFADPEPGVREQALRLSESFFADAPVLCALAVKLASDPSPRVRFQLAFSAGALPTSDAVKVLAAILEKDANDPWTVTAALSSASKCGFEVLETLSKKASASNRAVITKLAALIGATGDTKAITKALGLIADDTAVSDAQVLIYEGLGQGMRGTRNPLPSWWDKPPAGAEIVCDRLRKRYESNATQVRDSKLETRDRVRLAEMLAFGSFKVAGPALAECLTPTTPGDVQLAAAKALSAHTDPKVSELLLEGWAGYGPALRREVLDALTAHPDRILKLLAAVEAKKVALADFSLAQIQSLKTHPNTGVRAKSETVFKQTVDADRAKVVKEYTSALDLKGDAMRGQGVFRKTCAACHRLDGFGADVGANLLAALPNKSGEDLLVAVFDPNREVDPRFVSYNVVTGDERVLNGVVATETPTSITLRRADGKEETILRSNIASLRSTGLSLMPAGLEKELKPQDVADLFAYLRTAGK</sequence>
<keyword evidence="2 4" id="KW-0479">Metal-binding</keyword>
<protein>
    <recommendedName>
        <fullName evidence="6">Cytochrome c domain-containing protein</fullName>
    </recommendedName>
</protein>
<dbReference type="Gene3D" id="1.10.760.10">
    <property type="entry name" value="Cytochrome c-like domain"/>
    <property type="match status" value="1"/>
</dbReference>
<dbReference type="Pfam" id="PF23500">
    <property type="entry name" value="DUF7133"/>
    <property type="match status" value="1"/>
</dbReference>
<dbReference type="NCBIfam" id="TIGR02603">
    <property type="entry name" value="CxxCH_TIGR02603"/>
    <property type="match status" value="1"/>
</dbReference>
<dbReference type="Proteomes" id="UP000464178">
    <property type="component" value="Chromosome"/>
</dbReference>
<dbReference type="InterPro" id="IPR016024">
    <property type="entry name" value="ARM-type_fold"/>
</dbReference>
<accession>A0A6P2D659</accession>
<keyword evidence="1 4" id="KW-0349">Heme</keyword>
<dbReference type="InterPro" id="IPR031329">
    <property type="entry name" value="NEUT/ALK_ceramidase_N"/>
</dbReference>
<dbReference type="InterPro" id="IPR013427">
    <property type="entry name" value="Haem-bd_dom_put"/>
</dbReference>
<dbReference type="InterPro" id="IPR055557">
    <property type="entry name" value="DUF7133"/>
</dbReference>
<dbReference type="NCBIfam" id="TIGR02604">
    <property type="entry name" value="Piru_Ver_Nterm"/>
    <property type="match status" value="1"/>
</dbReference>
<dbReference type="Pfam" id="PF04734">
    <property type="entry name" value="Ceramidase_alk"/>
    <property type="match status" value="1"/>
</dbReference>
<evidence type="ECO:0000259" key="6">
    <source>
        <dbReference type="PROSITE" id="PS51007"/>
    </source>
</evidence>
<dbReference type="InterPro" id="IPR011042">
    <property type="entry name" value="6-blade_b-propeller_TolB-like"/>
</dbReference>
<evidence type="ECO:0000313" key="8">
    <source>
        <dbReference type="Proteomes" id="UP000464178"/>
    </source>
</evidence>
<dbReference type="InterPro" id="IPR009056">
    <property type="entry name" value="Cyt_c-like_dom"/>
</dbReference>